<name>A0A515EN34_9BURK</name>
<evidence type="ECO:0000259" key="4">
    <source>
        <dbReference type="PROSITE" id="PS01124"/>
    </source>
</evidence>
<dbReference type="Proteomes" id="UP000317365">
    <property type="component" value="Chromosome"/>
</dbReference>
<organism evidence="5 6">
    <name type="scientific">Rhodoferax aquaticus</name>
    <dbReference type="NCBI Taxonomy" id="2527691"/>
    <lineage>
        <taxon>Bacteria</taxon>
        <taxon>Pseudomonadati</taxon>
        <taxon>Pseudomonadota</taxon>
        <taxon>Betaproteobacteria</taxon>
        <taxon>Burkholderiales</taxon>
        <taxon>Comamonadaceae</taxon>
        <taxon>Rhodoferax</taxon>
    </lineage>
</organism>
<dbReference type="RefSeq" id="WP_142810639.1">
    <property type="nucleotide sequence ID" value="NZ_CP036282.1"/>
</dbReference>
<dbReference type="GO" id="GO:0000976">
    <property type="term" value="F:transcription cis-regulatory region binding"/>
    <property type="evidence" value="ECO:0007669"/>
    <property type="project" value="TreeGrafter"/>
</dbReference>
<accession>A0A515EN34</accession>
<dbReference type="InterPro" id="IPR009057">
    <property type="entry name" value="Homeodomain-like_sf"/>
</dbReference>
<dbReference type="InterPro" id="IPR018060">
    <property type="entry name" value="HTH_AraC"/>
</dbReference>
<proteinExistence type="predicted"/>
<keyword evidence="2" id="KW-0238">DNA-binding</keyword>
<dbReference type="Gene3D" id="1.10.10.60">
    <property type="entry name" value="Homeodomain-like"/>
    <property type="match status" value="1"/>
</dbReference>
<dbReference type="PROSITE" id="PS01124">
    <property type="entry name" value="HTH_ARAC_FAMILY_2"/>
    <property type="match status" value="1"/>
</dbReference>
<dbReference type="GO" id="GO:0005829">
    <property type="term" value="C:cytosol"/>
    <property type="evidence" value="ECO:0007669"/>
    <property type="project" value="TreeGrafter"/>
</dbReference>
<dbReference type="Pfam" id="PF12625">
    <property type="entry name" value="Arabinose_bd"/>
    <property type="match status" value="1"/>
</dbReference>
<dbReference type="GO" id="GO:0003700">
    <property type="term" value="F:DNA-binding transcription factor activity"/>
    <property type="evidence" value="ECO:0007669"/>
    <property type="project" value="InterPro"/>
</dbReference>
<dbReference type="PANTHER" id="PTHR47894:SF1">
    <property type="entry name" value="HTH-TYPE TRANSCRIPTIONAL REGULATOR VQSM"/>
    <property type="match status" value="1"/>
</dbReference>
<dbReference type="EMBL" id="CP036282">
    <property type="protein sequence ID" value="QDL54073.1"/>
    <property type="molecule type" value="Genomic_DNA"/>
</dbReference>
<feature type="domain" description="HTH araC/xylS-type" evidence="4">
    <location>
        <begin position="253"/>
        <end position="351"/>
    </location>
</feature>
<dbReference type="SMART" id="SM00342">
    <property type="entry name" value="HTH_ARAC"/>
    <property type="match status" value="1"/>
</dbReference>
<evidence type="ECO:0000313" key="6">
    <source>
        <dbReference type="Proteomes" id="UP000317365"/>
    </source>
</evidence>
<protein>
    <submittedName>
        <fullName evidence="5">AraC family transcriptional regulator</fullName>
    </submittedName>
</protein>
<keyword evidence="6" id="KW-1185">Reference proteome</keyword>
<reference evidence="6" key="2">
    <citation type="journal article" date="2020" name="Int. J. Syst. Evol. Microbiol.">
        <title>Genomic insights into a novel species Rhodoferax aquaticus sp. nov., isolated from freshwater.</title>
        <authorList>
            <person name="Li T."/>
            <person name="Zhuo Y."/>
            <person name="Jin C.Z."/>
            <person name="Wu X."/>
            <person name="Ko S.R."/>
            <person name="Jin F.J."/>
            <person name="Ahn C.Y."/>
            <person name="Oh H.M."/>
            <person name="Lee H.G."/>
            <person name="Jin L."/>
        </authorList>
    </citation>
    <scope>NUCLEOTIDE SEQUENCE [LARGE SCALE GENOMIC DNA]</scope>
    <source>
        <strain evidence="6">Gr-4</strain>
    </source>
</reference>
<reference evidence="6" key="1">
    <citation type="submission" date="2019-02" db="EMBL/GenBank/DDBJ databases">
        <title>Complete genome sequence of Rhodoferax sp. Gr-4.</title>
        <authorList>
            <person name="Jin L."/>
        </authorList>
    </citation>
    <scope>NUCLEOTIDE SEQUENCE [LARGE SCALE GENOMIC DNA]</scope>
    <source>
        <strain evidence="6">Gr-4</strain>
    </source>
</reference>
<evidence type="ECO:0000256" key="1">
    <source>
        <dbReference type="ARBA" id="ARBA00023015"/>
    </source>
</evidence>
<keyword evidence="3" id="KW-0804">Transcription</keyword>
<evidence type="ECO:0000313" key="5">
    <source>
        <dbReference type="EMBL" id="QDL54073.1"/>
    </source>
</evidence>
<evidence type="ECO:0000256" key="2">
    <source>
        <dbReference type="ARBA" id="ARBA00023125"/>
    </source>
</evidence>
<keyword evidence="1" id="KW-0805">Transcription regulation</keyword>
<dbReference type="Pfam" id="PF12833">
    <property type="entry name" value="HTH_18"/>
    <property type="match status" value="1"/>
</dbReference>
<gene>
    <name evidence="5" type="ORF">EXZ61_07755</name>
</gene>
<dbReference type="KEGG" id="rhg:EXZ61_07755"/>
<dbReference type="AlphaFoldDB" id="A0A515EN34"/>
<evidence type="ECO:0000256" key="3">
    <source>
        <dbReference type="ARBA" id="ARBA00023163"/>
    </source>
</evidence>
<sequence>MPPIDCAIAPNAACAPQARVVAPYAHTLWDAALGEGVALGALQMALGALQMALGQSAIGEADVPLPAYLRMLHTACQAVGPDFGWRMGRYVKPTTYGVNGILLLACSTLGEALQQVLRFESLVHDLGRSSLVLDGDHATYTWRNDCADHAAAGPLAESVFSGILTCATWLVGRPLGAHAVNFAHAADPGSARAVEAMGQAQVRWGAACNSVVFPAPFLALPIPQANTALLPLLQQHADSLLQARHPREVPVVAQVRQSISGRLGQGPVKLADVAADLLLSTRTLQRRLTEAGVAFQQLLDTTRLELARHYLANTAMPVAQVGYLLGFQDAPAFHHAFKTWQGQGPGQYRTGVRGR</sequence>
<dbReference type="SUPFAM" id="SSF46689">
    <property type="entry name" value="Homeodomain-like"/>
    <property type="match status" value="1"/>
</dbReference>
<dbReference type="InterPro" id="IPR032687">
    <property type="entry name" value="AraC-type_N"/>
</dbReference>
<dbReference type="PANTHER" id="PTHR47894">
    <property type="entry name" value="HTH-TYPE TRANSCRIPTIONAL REGULATOR GADX"/>
    <property type="match status" value="1"/>
</dbReference>